<dbReference type="EMBL" id="PIPN01000006">
    <property type="protein sequence ID" value="RUO28044.1"/>
    <property type="molecule type" value="Genomic_DNA"/>
</dbReference>
<keyword evidence="2" id="KW-1185">Reference proteome</keyword>
<proteinExistence type="predicted"/>
<evidence type="ECO:0008006" key="3">
    <source>
        <dbReference type="Google" id="ProtNLM"/>
    </source>
</evidence>
<gene>
    <name evidence="1" type="ORF">CWE12_12525</name>
</gene>
<dbReference type="RefSeq" id="WP_126790051.1">
    <property type="nucleotide sequence ID" value="NZ_PIPN01000006.1"/>
</dbReference>
<sequence>MGDIVFILGAGASKDCGAPLMNDFLDTASRLLSTNDVAGKNEDFERVFKAISSLQSVHSKSQIDLNNIESIFTALEIANALKKLPGFEPDEIPFAIASLKELIVVTLERTIDFPTRGRYILAPSSYEKFAELLSYLKQEAHPVKKPAVISFNYDIALDVAMHKCGLGPVYGFGPSVNASYPVSLLKLHGSLNWAVREDSGSVQPLTLQEYFSKYSYQGFSEERGNCKIPIGSQLQEYYTKHTDVKVKPEPVIVPPAWNKADYHQLLSTIWSTTAKELEEAEYIFIIGYSLPETDAFFRLLYGLGTVGDTVLKKIIVYNPDESGVTEARFKHLMGPGALARFEYRPLKFDQSISEIKNFFPKRK</sequence>
<evidence type="ECO:0000313" key="2">
    <source>
        <dbReference type="Proteomes" id="UP000287410"/>
    </source>
</evidence>
<reference evidence="1 2" key="1">
    <citation type="journal article" date="2018" name="Front. Microbiol.">
        <title>Genome-Based Analysis Reveals the Taxonomy and Diversity of the Family Idiomarinaceae.</title>
        <authorList>
            <person name="Liu Y."/>
            <person name="Lai Q."/>
            <person name="Shao Z."/>
        </authorList>
    </citation>
    <scope>NUCLEOTIDE SEQUENCE [LARGE SCALE GENOMIC DNA]</scope>
    <source>
        <strain evidence="1 2">GBSy1</strain>
    </source>
</reference>
<protein>
    <recommendedName>
        <fullName evidence="3">SIR2-like domain-containing protein</fullName>
    </recommendedName>
</protein>
<organism evidence="1 2">
    <name type="scientific">Aliidiomarina sedimenti</name>
    <dbReference type="NCBI Taxonomy" id="1933879"/>
    <lineage>
        <taxon>Bacteria</taxon>
        <taxon>Pseudomonadati</taxon>
        <taxon>Pseudomonadota</taxon>
        <taxon>Gammaproteobacteria</taxon>
        <taxon>Alteromonadales</taxon>
        <taxon>Idiomarinaceae</taxon>
        <taxon>Aliidiomarina</taxon>
    </lineage>
</organism>
<name>A0ABY0BVA6_9GAMM</name>
<evidence type="ECO:0000313" key="1">
    <source>
        <dbReference type="EMBL" id="RUO28044.1"/>
    </source>
</evidence>
<comment type="caution">
    <text evidence="1">The sequence shown here is derived from an EMBL/GenBank/DDBJ whole genome shotgun (WGS) entry which is preliminary data.</text>
</comment>
<accession>A0ABY0BVA6</accession>
<dbReference type="Proteomes" id="UP000287410">
    <property type="component" value="Unassembled WGS sequence"/>
</dbReference>